<proteinExistence type="predicted"/>
<dbReference type="AlphaFoldDB" id="A0A843U334"/>
<accession>A0A843U334</accession>
<dbReference type="Proteomes" id="UP000652761">
    <property type="component" value="Unassembled WGS sequence"/>
</dbReference>
<dbReference type="EMBL" id="NMUH01000279">
    <property type="protein sequence ID" value="MQL76074.1"/>
    <property type="molecule type" value="Genomic_DNA"/>
</dbReference>
<gene>
    <name evidence="1" type="ORF">Taro_008464</name>
</gene>
<evidence type="ECO:0000313" key="1">
    <source>
        <dbReference type="EMBL" id="MQL76074.1"/>
    </source>
</evidence>
<reference evidence="1" key="1">
    <citation type="submission" date="2017-07" db="EMBL/GenBank/DDBJ databases">
        <title>Taro Niue Genome Assembly and Annotation.</title>
        <authorList>
            <person name="Atibalentja N."/>
            <person name="Keating K."/>
            <person name="Fields C.J."/>
        </authorList>
    </citation>
    <scope>NUCLEOTIDE SEQUENCE</scope>
    <source>
        <strain evidence="1">Niue_2</strain>
        <tissue evidence="1">Leaf</tissue>
    </source>
</reference>
<comment type="caution">
    <text evidence="1">The sequence shown here is derived from an EMBL/GenBank/DDBJ whole genome shotgun (WGS) entry which is preliminary data.</text>
</comment>
<name>A0A843U334_COLES</name>
<organism evidence="1 2">
    <name type="scientific">Colocasia esculenta</name>
    <name type="common">Wild taro</name>
    <name type="synonym">Arum esculentum</name>
    <dbReference type="NCBI Taxonomy" id="4460"/>
    <lineage>
        <taxon>Eukaryota</taxon>
        <taxon>Viridiplantae</taxon>
        <taxon>Streptophyta</taxon>
        <taxon>Embryophyta</taxon>
        <taxon>Tracheophyta</taxon>
        <taxon>Spermatophyta</taxon>
        <taxon>Magnoliopsida</taxon>
        <taxon>Liliopsida</taxon>
        <taxon>Araceae</taxon>
        <taxon>Aroideae</taxon>
        <taxon>Colocasieae</taxon>
        <taxon>Colocasia</taxon>
    </lineage>
</organism>
<sequence length="112" mass="12405">MPVADNAPLGPTRGLTYCAVAQVPQGTGKIPDPALLCRSSSREERSTVRRGFRTITIVTGERRRGTVRSQGGAGARKRERPRLFSRAEPRRRASCLSLIPRGVILLSNWFFQ</sequence>
<keyword evidence="2" id="KW-1185">Reference proteome</keyword>
<protein>
    <submittedName>
        <fullName evidence="1">Uncharacterized protein</fullName>
    </submittedName>
</protein>
<evidence type="ECO:0000313" key="2">
    <source>
        <dbReference type="Proteomes" id="UP000652761"/>
    </source>
</evidence>